<organism evidence="7 8">
    <name type="scientific">Candida glabrata</name>
    <name type="common">Yeast</name>
    <name type="synonym">Torulopsis glabrata</name>
    <dbReference type="NCBI Taxonomy" id="5478"/>
    <lineage>
        <taxon>Eukaryota</taxon>
        <taxon>Fungi</taxon>
        <taxon>Dikarya</taxon>
        <taxon>Ascomycota</taxon>
        <taxon>Saccharomycotina</taxon>
        <taxon>Saccharomycetes</taxon>
        <taxon>Saccharomycetales</taxon>
        <taxon>Saccharomycetaceae</taxon>
        <taxon>Nakaseomyces</taxon>
    </lineage>
</organism>
<sequence>MAMPGAVRKLQFSKPIISTLENTIAASELVGRLCNLHEELAQFVQDQVDLSSLDAVKGDLINHKLLKHKDLGVRAFTACCLSDILRLYAPEAPYTDGQLTDIFKLVLSQFEYLGDPDNSYYVQQTYLITRLLEYRSIVLITDLPTSDKLLFRLFEIFYDDNHSYQNKLFNVIGGLLGEVLSEFENMPLNVLKLIFNKFLTYNPEKAPKGLGVASNCGYEVSLILCENYTARMSRYLTKYYSEILYNITNEKNIDDSYEMRTKLIIATEKLHKLVYRLWETVPDLILSVIGFVYHELSSENEIIRKLATRLVGKMISKNTMANFVQAHEDTFKAWMTKIADIDADVRVEWISCIPNILEVRSDISDDIGHGLAKTLIDSDARVRKLSVTVFDEVPVKAIWENVKNISVYKSLLQLTREKNREIRELCIHSVGRFYAESRRNIEKESYDTEIWSIVESIPSTLFNLYYINDAHINQWVDEIVFDYLLPFENDDTKRVRELLSIVSKLDKKAFSSFIAFNKRQVPSAVAMAKFVEFCEVLKQSEYEDDLDTIQKYNKTIDWLSSSMADPIKTADVLETIKELNMGRVFFLIKNCVRADVTYSTFRNSYNELLDKLGDDNLFKKNRVKNSTSVSPHDIAHEIKALLLRSSPIIFNISNIGILLDNSVFENEAETSLKRKLVNEVSKISPTLFRDQLKNLKDTIIYLEDLNSRQEQALATEALKTIYKISKSVEDNNTFDDKLFSSKLTEFALNGSPQLAKYATKMIALSPDSERELRGLILKILPLDIDKDQNFTSHLAILMEVFRFTPHLLDDESTNIVSYLIKNVLLSNYKIEEDKVEEGESLFEEHIAESNEHACLSNKLFTLKLFTNKLRALSLHIDDDDLSKAFIEKTLKLYIYLIASGGELVSETSSSKPTPEAYQTILRLSAALQILKVARISSLNTFIKSTEICKLVNIVEDESLEVRRRFLDQLKDSLSCELISIKFLPLIFFTAYEPDKELKASTKIWINYTCAKPSFKKGTLFERVLPRLIHAIAHHPDVIEGFQGTEEEVIIALTTSVDYLVFYFDSVASQENFSLLYYLSERVKNYQDILDEDEESSANGDDSIIRWKPFQYIYVVGELSQIILLTIKERRSWQHIAYPGKLNLPSDLFKPFDSAESAQATFKNYLSEKYAEKIKGNIVAKVGKLIHASQTQRQRSQKRLLDQEYREDTSPKKQRTKGSKTQRKDRQNDGSDIESDEEIYRGGNVEANASGVRKSNRARKQVDYNEDD</sequence>
<protein>
    <submittedName>
        <fullName evidence="7">Sister chromatid cohesion protein PDS5</fullName>
    </submittedName>
</protein>
<proteinExistence type="predicted"/>
<dbReference type="Proteomes" id="UP000054886">
    <property type="component" value="Unassembled WGS sequence"/>
</dbReference>
<keyword evidence="5" id="KW-0131">Cell cycle</keyword>
<dbReference type="PANTHER" id="PTHR12663">
    <property type="entry name" value="ANDROGEN INDUCED INHIBITOR OF PROLIFERATION AS3 / PDS5-RELATED"/>
    <property type="match status" value="1"/>
</dbReference>
<dbReference type="VEuPathDB" id="FungiDB:GWK60_J01419"/>
<dbReference type="InterPro" id="IPR039776">
    <property type="entry name" value="Pds5"/>
</dbReference>
<dbReference type="InterPro" id="IPR011989">
    <property type="entry name" value="ARM-like"/>
</dbReference>
<feature type="compositionally biased region" description="Basic and acidic residues" evidence="6">
    <location>
        <begin position="1198"/>
        <end position="1210"/>
    </location>
</feature>
<dbReference type="GO" id="GO:0000785">
    <property type="term" value="C:chromatin"/>
    <property type="evidence" value="ECO:0007669"/>
    <property type="project" value="TreeGrafter"/>
</dbReference>
<dbReference type="GO" id="GO:0007076">
    <property type="term" value="P:mitotic chromosome condensation"/>
    <property type="evidence" value="ECO:0007669"/>
    <property type="project" value="EnsemblFungi"/>
</dbReference>
<keyword evidence="4" id="KW-0539">Nucleus</keyword>
<keyword evidence="2" id="KW-0132">Cell division</keyword>
<dbReference type="GO" id="GO:0005829">
    <property type="term" value="C:cytosol"/>
    <property type="evidence" value="ECO:0007669"/>
    <property type="project" value="EnsemblFungi"/>
</dbReference>
<dbReference type="GO" id="GO:0007130">
    <property type="term" value="P:synaptonemal complex assembly"/>
    <property type="evidence" value="ECO:0007669"/>
    <property type="project" value="EnsemblFungi"/>
</dbReference>
<dbReference type="GO" id="GO:0035808">
    <property type="term" value="C:meiotic recombination initiation complex"/>
    <property type="evidence" value="ECO:0007669"/>
    <property type="project" value="EnsemblFungi"/>
</dbReference>
<dbReference type="VEuPathDB" id="FungiDB:GVI51_J01419"/>
<evidence type="ECO:0000256" key="4">
    <source>
        <dbReference type="ARBA" id="ARBA00023242"/>
    </source>
</evidence>
<dbReference type="PANTHER" id="PTHR12663:SF0">
    <property type="entry name" value="PRECOCIOUS DISSOCIATION OF SISTERS 5, ISOFORM A"/>
    <property type="match status" value="1"/>
</dbReference>
<reference evidence="7 8" key="1">
    <citation type="submission" date="2015-10" db="EMBL/GenBank/DDBJ databases">
        <title>Draft genomes sequences of Candida glabrata isolates 1A, 1B, 2A, 2B, 3A and 3B.</title>
        <authorList>
            <person name="Haavelsrud O.E."/>
            <person name="Gaustad P."/>
        </authorList>
    </citation>
    <scope>NUCLEOTIDE SEQUENCE [LARGE SCALE GENOMIC DNA]</scope>
    <source>
        <strain evidence="7">910700640</strain>
    </source>
</reference>
<accession>A0A0W0CCX8</accession>
<dbReference type="AlphaFoldDB" id="A0A0W0CCX8"/>
<dbReference type="EMBL" id="LLZZ01000159">
    <property type="protein sequence ID" value="KTA97541.1"/>
    <property type="molecule type" value="Genomic_DNA"/>
</dbReference>
<feature type="compositionally biased region" description="Basic residues" evidence="6">
    <location>
        <begin position="1211"/>
        <end position="1220"/>
    </location>
</feature>
<comment type="subcellular location">
    <subcellularLocation>
        <location evidence="1">Nucleus</location>
    </subcellularLocation>
</comment>
<dbReference type="GO" id="GO:0140588">
    <property type="term" value="P:chromatin looping"/>
    <property type="evidence" value="ECO:0007669"/>
    <property type="project" value="EnsemblFungi"/>
</dbReference>
<evidence type="ECO:0000256" key="2">
    <source>
        <dbReference type="ARBA" id="ARBA00022618"/>
    </source>
</evidence>
<evidence type="ECO:0000256" key="6">
    <source>
        <dbReference type="SAM" id="MobiDB-lite"/>
    </source>
</evidence>
<feature type="region of interest" description="Disordered" evidence="6">
    <location>
        <begin position="1189"/>
        <end position="1267"/>
    </location>
</feature>
<dbReference type="VEuPathDB" id="FungiDB:B1J91_J01507g"/>
<keyword evidence="3" id="KW-0498">Mitosis</keyword>
<dbReference type="Gene3D" id="1.25.10.10">
    <property type="entry name" value="Leucine-rich Repeat Variant"/>
    <property type="match status" value="1"/>
</dbReference>
<gene>
    <name evidence="7" type="ORF">AO440_002857</name>
</gene>
<dbReference type="InterPro" id="IPR016024">
    <property type="entry name" value="ARM-type_fold"/>
</dbReference>
<evidence type="ECO:0000256" key="5">
    <source>
        <dbReference type="ARBA" id="ARBA00023306"/>
    </source>
</evidence>
<dbReference type="GO" id="GO:0007064">
    <property type="term" value="P:mitotic sister chromatid cohesion"/>
    <property type="evidence" value="ECO:0007669"/>
    <property type="project" value="EnsemblFungi"/>
</dbReference>
<evidence type="ECO:0000313" key="8">
    <source>
        <dbReference type="Proteomes" id="UP000054886"/>
    </source>
</evidence>
<evidence type="ECO:0000313" key="7">
    <source>
        <dbReference type="EMBL" id="KTA97541.1"/>
    </source>
</evidence>
<dbReference type="GO" id="GO:0051301">
    <property type="term" value="P:cell division"/>
    <property type="evidence" value="ECO:0007669"/>
    <property type="project" value="UniProtKB-KW"/>
</dbReference>
<evidence type="ECO:0000256" key="1">
    <source>
        <dbReference type="ARBA" id="ARBA00004123"/>
    </source>
</evidence>
<evidence type="ECO:0000256" key="3">
    <source>
        <dbReference type="ARBA" id="ARBA00022776"/>
    </source>
</evidence>
<dbReference type="VEuPathDB" id="FungiDB:CAGL0J01507g"/>
<name>A0A0W0CCX8_CANGB</name>
<dbReference type="GO" id="GO:0042138">
    <property type="term" value="P:meiotic DNA double-strand break formation"/>
    <property type="evidence" value="ECO:0007669"/>
    <property type="project" value="EnsemblFungi"/>
</dbReference>
<comment type="caution">
    <text evidence="7">The sequence shown here is derived from an EMBL/GenBank/DDBJ whole genome shotgun (WGS) entry which is preliminary data.</text>
</comment>
<dbReference type="GO" id="GO:0006302">
    <property type="term" value="P:double-strand break repair"/>
    <property type="evidence" value="ECO:0007669"/>
    <property type="project" value="EnsemblFungi"/>
</dbReference>
<dbReference type="SUPFAM" id="SSF48371">
    <property type="entry name" value="ARM repeat"/>
    <property type="match status" value="1"/>
</dbReference>
<dbReference type="Pfam" id="PF20168">
    <property type="entry name" value="PDS5"/>
    <property type="match status" value="1"/>
</dbReference>
<dbReference type="CDD" id="cd19953">
    <property type="entry name" value="PDS5"/>
    <property type="match status" value="1"/>
</dbReference>
<dbReference type="GO" id="GO:0005198">
    <property type="term" value="F:structural molecule activity"/>
    <property type="evidence" value="ECO:0007669"/>
    <property type="project" value="EnsemblFungi"/>
</dbReference>